<keyword evidence="3" id="KW-1185">Reference proteome</keyword>
<sequence>MATRWSPERRAAARLVDGVAVDGGEANGGDGRGGDAADGGEGEGAGVVDGDAVGVAGAGEELAEAHRVGLHQPGQLRAARLVRPPRPAPVLHGYDES</sequence>
<name>A0A0E0DTB3_9ORYZ</name>
<organism evidence="2">
    <name type="scientific">Oryza meridionalis</name>
    <dbReference type="NCBI Taxonomy" id="40149"/>
    <lineage>
        <taxon>Eukaryota</taxon>
        <taxon>Viridiplantae</taxon>
        <taxon>Streptophyta</taxon>
        <taxon>Embryophyta</taxon>
        <taxon>Tracheophyta</taxon>
        <taxon>Spermatophyta</taxon>
        <taxon>Magnoliopsida</taxon>
        <taxon>Liliopsida</taxon>
        <taxon>Poales</taxon>
        <taxon>Poaceae</taxon>
        <taxon>BOP clade</taxon>
        <taxon>Oryzoideae</taxon>
        <taxon>Oryzeae</taxon>
        <taxon>Oryzinae</taxon>
        <taxon>Oryza</taxon>
    </lineage>
</organism>
<reference evidence="2" key="1">
    <citation type="submission" date="2015-04" db="UniProtKB">
        <authorList>
            <consortium name="EnsemblPlants"/>
        </authorList>
    </citation>
    <scope>IDENTIFICATION</scope>
</reference>
<proteinExistence type="predicted"/>
<feature type="region of interest" description="Disordered" evidence="1">
    <location>
        <begin position="19"/>
        <end position="49"/>
    </location>
</feature>
<feature type="region of interest" description="Disordered" evidence="1">
    <location>
        <begin position="76"/>
        <end position="97"/>
    </location>
</feature>
<dbReference type="Proteomes" id="UP000008021">
    <property type="component" value="Chromosome 5"/>
</dbReference>
<protein>
    <recommendedName>
        <fullName evidence="4">DUF834 domain-containing protein</fullName>
    </recommendedName>
</protein>
<dbReference type="Gramene" id="OMERI05G18970.1">
    <property type="protein sequence ID" value="OMERI05G18970.1"/>
    <property type="gene ID" value="OMERI05G18970"/>
</dbReference>
<dbReference type="HOGENOM" id="CLU_2350294_0_0_1"/>
<reference evidence="2" key="2">
    <citation type="submission" date="2018-05" db="EMBL/GenBank/DDBJ databases">
        <title>OmerRS3 (Oryza meridionalis Reference Sequence Version 3).</title>
        <authorList>
            <person name="Zhang J."/>
            <person name="Kudrna D."/>
            <person name="Lee S."/>
            <person name="Talag J."/>
            <person name="Welchert J."/>
            <person name="Wing R.A."/>
        </authorList>
    </citation>
    <scope>NUCLEOTIDE SEQUENCE [LARGE SCALE GENOMIC DNA]</scope>
    <source>
        <strain evidence="2">cv. OR44</strain>
    </source>
</reference>
<evidence type="ECO:0000256" key="1">
    <source>
        <dbReference type="SAM" id="MobiDB-lite"/>
    </source>
</evidence>
<dbReference type="EnsemblPlants" id="OMERI05G18970.1">
    <property type="protein sequence ID" value="OMERI05G18970.1"/>
    <property type="gene ID" value="OMERI05G18970"/>
</dbReference>
<evidence type="ECO:0000313" key="3">
    <source>
        <dbReference type="Proteomes" id="UP000008021"/>
    </source>
</evidence>
<feature type="compositionally biased region" description="Gly residues" evidence="1">
    <location>
        <begin position="25"/>
        <end position="47"/>
    </location>
</feature>
<evidence type="ECO:0008006" key="4">
    <source>
        <dbReference type="Google" id="ProtNLM"/>
    </source>
</evidence>
<accession>A0A0E0DTB3</accession>
<dbReference type="AlphaFoldDB" id="A0A0E0DTB3"/>
<evidence type="ECO:0000313" key="2">
    <source>
        <dbReference type="EnsemblPlants" id="OMERI05G18970.1"/>
    </source>
</evidence>